<accession>X0TU87</accession>
<dbReference type="InterPro" id="IPR013155">
    <property type="entry name" value="M/V/L/I-tRNA-synth_anticd-bd"/>
</dbReference>
<feature type="non-terminal residue" evidence="12">
    <location>
        <position position="1"/>
    </location>
</feature>
<dbReference type="GO" id="GO:0005524">
    <property type="term" value="F:ATP binding"/>
    <property type="evidence" value="ECO:0007669"/>
    <property type="project" value="UniProtKB-KW"/>
</dbReference>
<evidence type="ECO:0000256" key="1">
    <source>
        <dbReference type="ARBA" id="ARBA00013169"/>
    </source>
</evidence>
<evidence type="ECO:0000256" key="6">
    <source>
        <dbReference type="ARBA" id="ARBA00023054"/>
    </source>
</evidence>
<evidence type="ECO:0000256" key="7">
    <source>
        <dbReference type="ARBA" id="ARBA00023146"/>
    </source>
</evidence>
<evidence type="ECO:0000256" key="5">
    <source>
        <dbReference type="ARBA" id="ARBA00022917"/>
    </source>
</evidence>
<keyword evidence="2" id="KW-0436">Ligase</keyword>
<dbReference type="EC" id="6.1.1.9" evidence="1"/>
<dbReference type="SUPFAM" id="SSF47323">
    <property type="entry name" value="Anticodon-binding domain of a subclass of class I aminoacyl-tRNA synthetases"/>
    <property type="match status" value="1"/>
</dbReference>
<organism evidence="12">
    <name type="scientific">marine sediment metagenome</name>
    <dbReference type="NCBI Taxonomy" id="412755"/>
    <lineage>
        <taxon>unclassified sequences</taxon>
        <taxon>metagenomes</taxon>
        <taxon>ecological metagenomes</taxon>
    </lineage>
</organism>
<gene>
    <name evidence="12" type="ORF">S01H1_18331</name>
</gene>
<dbReference type="InterPro" id="IPR002303">
    <property type="entry name" value="Valyl-tRNA_ligase"/>
</dbReference>
<dbReference type="Pfam" id="PF00133">
    <property type="entry name" value="tRNA-synt_1"/>
    <property type="match status" value="1"/>
</dbReference>
<dbReference type="CDD" id="cd07962">
    <property type="entry name" value="Anticodon_Ia_Val"/>
    <property type="match status" value="1"/>
</dbReference>
<proteinExistence type="predicted"/>
<evidence type="ECO:0000259" key="10">
    <source>
        <dbReference type="Pfam" id="PF00133"/>
    </source>
</evidence>
<dbReference type="PANTHER" id="PTHR11946:SF93">
    <property type="entry name" value="VALINE--TRNA LIGASE, CHLOROPLASTIC_MITOCHONDRIAL 2"/>
    <property type="match status" value="1"/>
</dbReference>
<dbReference type="Gene3D" id="1.10.730.10">
    <property type="entry name" value="Isoleucyl-tRNA Synthetase, Domain 1"/>
    <property type="match status" value="1"/>
</dbReference>
<evidence type="ECO:0000259" key="11">
    <source>
        <dbReference type="Pfam" id="PF08264"/>
    </source>
</evidence>
<protein>
    <recommendedName>
        <fullName evidence="1">valine--tRNA ligase</fullName>
        <ecNumber evidence="1">6.1.1.9</ecNumber>
    </recommendedName>
    <alternativeName>
        <fullName evidence="8">Valyl-tRNA synthetase</fullName>
    </alternativeName>
</protein>
<dbReference type="SUPFAM" id="SSF52374">
    <property type="entry name" value="Nucleotidylyl transferase"/>
    <property type="match status" value="1"/>
</dbReference>
<keyword evidence="6" id="KW-0175">Coiled coil</keyword>
<dbReference type="AlphaFoldDB" id="X0TU87"/>
<comment type="caution">
    <text evidence="12">The sequence shown here is derived from an EMBL/GenBank/DDBJ whole genome shotgun (WGS) entry which is preliminary data.</text>
</comment>
<evidence type="ECO:0000256" key="4">
    <source>
        <dbReference type="ARBA" id="ARBA00022840"/>
    </source>
</evidence>
<sequence>DLMSTGFDIIFFWVARMIMMGLKFAGDIPFRHVFINGLVRDVKRRKMSKSEGNIIDPLEMIEKYGTDALRFTLAALAIPGMDLSLAEERMVGYQAFANKIWNASRFVLMNIQGEEFCLKEEELTLADRWIRSRLVGIIEELNDALENYKFYEAADKIYHFIWHEFCDWYIELVKPSLKQGNKTSEAVLVDTLDQILRLLHPFMPFITEEIWHHIPSSEKPLVVTSFPQARKDLKDEEADREMKFLQEAIVGIRTIRAENRIPPKKKVDLCVKVKDGRKVGKKAEAEIIRHNKEYIQALANIRQVEILDHFPQQKKFLKGIAGSWEIAIPI</sequence>
<evidence type="ECO:0000256" key="9">
    <source>
        <dbReference type="ARBA" id="ARBA00047552"/>
    </source>
</evidence>
<dbReference type="GO" id="GO:0004832">
    <property type="term" value="F:valine-tRNA ligase activity"/>
    <property type="evidence" value="ECO:0007669"/>
    <property type="project" value="UniProtKB-EC"/>
</dbReference>
<comment type="catalytic activity">
    <reaction evidence="9">
        <text>tRNA(Val) + L-valine + ATP = L-valyl-tRNA(Val) + AMP + diphosphate</text>
        <dbReference type="Rhea" id="RHEA:10704"/>
        <dbReference type="Rhea" id="RHEA-COMP:9672"/>
        <dbReference type="Rhea" id="RHEA-COMP:9708"/>
        <dbReference type="ChEBI" id="CHEBI:30616"/>
        <dbReference type="ChEBI" id="CHEBI:33019"/>
        <dbReference type="ChEBI" id="CHEBI:57762"/>
        <dbReference type="ChEBI" id="CHEBI:78442"/>
        <dbReference type="ChEBI" id="CHEBI:78537"/>
        <dbReference type="ChEBI" id="CHEBI:456215"/>
        <dbReference type="EC" id="6.1.1.9"/>
    </reaction>
</comment>
<dbReference type="Gene3D" id="3.40.50.620">
    <property type="entry name" value="HUPs"/>
    <property type="match status" value="1"/>
</dbReference>
<evidence type="ECO:0000256" key="8">
    <source>
        <dbReference type="ARBA" id="ARBA00029936"/>
    </source>
</evidence>
<dbReference type="InterPro" id="IPR002300">
    <property type="entry name" value="aa-tRNA-synth_Ia"/>
</dbReference>
<evidence type="ECO:0000256" key="3">
    <source>
        <dbReference type="ARBA" id="ARBA00022741"/>
    </source>
</evidence>
<reference evidence="12" key="1">
    <citation type="journal article" date="2014" name="Front. Microbiol.">
        <title>High frequency of phylogenetically diverse reductive dehalogenase-homologous genes in deep subseafloor sedimentary metagenomes.</title>
        <authorList>
            <person name="Kawai M."/>
            <person name="Futagami T."/>
            <person name="Toyoda A."/>
            <person name="Takaki Y."/>
            <person name="Nishi S."/>
            <person name="Hori S."/>
            <person name="Arai W."/>
            <person name="Tsubouchi T."/>
            <person name="Morono Y."/>
            <person name="Uchiyama I."/>
            <person name="Ito T."/>
            <person name="Fujiyama A."/>
            <person name="Inagaki F."/>
            <person name="Takami H."/>
        </authorList>
    </citation>
    <scope>NUCLEOTIDE SEQUENCE</scope>
    <source>
        <strain evidence="12">Expedition CK06-06</strain>
    </source>
</reference>
<dbReference type="FunFam" id="1.10.730.10:FF:000014">
    <property type="entry name" value="Valine--tRNA ligase"/>
    <property type="match status" value="1"/>
</dbReference>
<feature type="domain" description="Aminoacyl-tRNA synthetase class Ia" evidence="10">
    <location>
        <begin position="1"/>
        <end position="83"/>
    </location>
</feature>
<dbReference type="GO" id="GO:0005829">
    <property type="term" value="C:cytosol"/>
    <property type="evidence" value="ECO:0007669"/>
    <property type="project" value="TreeGrafter"/>
</dbReference>
<evidence type="ECO:0000313" key="12">
    <source>
        <dbReference type="EMBL" id="GAF79685.1"/>
    </source>
</evidence>
<feature type="non-terminal residue" evidence="12">
    <location>
        <position position="330"/>
    </location>
</feature>
<keyword evidence="5" id="KW-0648">Protein biosynthesis</keyword>
<keyword evidence="7" id="KW-0030">Aminoacyl-tRNA synthetase</keyword>
<keyword evidence="4" id="KW-0067">ATP-binding</keyword>
<dbReference type="EMBL" id="BARS01009796">
    <property type="protein sequence ID" value="GAF79685.1"/>
    <property type="molecule type" value="Genomic_DNA"/>
</dbReference>
<keyword evidence="3" id="KW-0547">Nucleotide-binding</keyword>
<dbReference type="InterPro" id="IPR014729">
    <property type="entry name" value="Rossmann-like_a/b/a_fold"/>
</dbReference>
<dbReference type="InterPro" id="IPR009080">
    <property type="entry name" value="tRNAsynth_Ia_anticodon-bd"/>
</dbReference>
<name>X0TU87_9ZZZZ</name>
<evidence type="ECO:0000256" key="2">
    <source>
        <dbReference type="ARBA" id="ARBA00022598"/>
    </source>
</evidence>
<dbReference type="Pfam" id="PF08264">
    <property type="entry name" value="Anticodon_1"/>
    <property type="match status" value="1"/>
</dbReference>
<feature type="domain" description="Methionyl/Valyl/Leucyl/Isoleucyl-tRNA synthetase anticodon-binding" evidence="11">
    <location>
        <begin position="127"/>
        <end position="269"/>
    </location>
</feature>
<dbReference type="GO" id="GO:0006438">
    <property type="term" value="P:valyl-tRNA aminoacylation"/>
    <property type="evidence" value="ECO:0007669"/>
    <property type="project" value="InterPro"/>
</dbReference>
<dbReference type="InterPro" id="IPR033705">
    <property type="entry name" value="Anticodon_Ia_Val"/>
</dbReference>
<dbReference type="PANTHER" id="PTHR11946">
    <property type="entry name" value="VALYL-TRNA SYNTHETASES"/>
    <property type="match status" value="1"/>
</dbReference>